<dbReference type="AlphaFoldDB" id="A0A085TUJ5"/>
<reference evidence="2 3" key="2">
    <citation type="journal article" date="2015" name="Antonie Van Leeuwenhoek">
        <title>Thioclava indica sp. nov., isolated from surface seawater of the Indian Ocean.</title>
        <authorList>
            <person name="Liu Y."/>
            <person name="Lai Q."/>
            <person name="Du J."/>
            <person name="Xu H."/>
            <person name="Jiang L."/>
            <person name="Shao Z."/>
        </authorList>
    </citation>
    <scope>NUCLEOTIDE SEQUENCE [LARGE SCALE GENOMIC DNA]</scope>
    <source>
        <strain evidence="2 3">13D2W-2</strain>
    </source>
</reference>
<dbReference type="Proteomes" id="UP000028607">
    <property type="component" value="Unassembled WGS sequence"/>
</dbReference>
<keyword evidence="3" id="KW-1185">Reference proteome</keyword>
<evidence type="ECO:0000313" key="3">
    <source>
        <dbReference type="Proteomes" id="UP000028607"/>
    </source>
</evidence>
<name>A0A085TUJ5_9RHOB</name>
<evidence type="ECO:0000259" key="1">
    <source>
        <dbReference type="SMART" id="SM00953"/>
    </source>
</evidence>
<feature type="domain" description="RES" evidence="1">
    <location>
        <begin position="14"/>
        <end position="147"/>
    </location>
</feature>
<dbReference type="eggNOG" id="ENOG5031IPV">
    <property type="taxonomic scope" value="Bacteria"/>
</dbReference>
<evidence type="ECO:0000313" key="2">
    <source>
        <dbReference type="EMBL" id="KFE34392.1"/>
    </source>
</evidence>
<accession>A0A085TUJ5</accession>
<dbReference type="InterPro" id="IPR014914">
    <property type="entry name" value="RES_dom"/>
</dbReference>
<dbReference type="Pfam" id="PF08808">
    <property type="entry name" value="RES"/>
    <property type="match status" value="1"/>
</dbReference>
<dbReference type="RefSeq" id="WP_051856014.1">
    <property type="nucleotide sequence ID" value="NZ_AQRC01000010.1"/>
</dbReference>
<gene>
    <name evidence="2" type="ORF">DW2_12605</name>
</gene>
<dbReference type="EMBL" id="AQRC01000010">
    <property type="protein sequence ID" value="KFE34392.1"/>
    <property type="molecule type" value="Genomic_DNA"/>
</dbReference>
<dbReference type="PATRIC" id="fig|1317124.6.peg.2550"/>
<comment type="caution">
    <text evidence="2">The sequence shown here is derived from an EMBL/GenBank/DDBJ whole genome shotgun (WGS) entry which is preliminary data.</text>
</comment>
<reference evidence="3" key="1">
    <citation type="submission" date="2013-04" db="EMBL/GenBank/DDBJ databases">
        <title>Thioclava sp. 13D2W-2 Genome Sequencing.</title>
        <authorList>
            <person name="Lai Q."/>
            <person name="Li G."/>
            <person name="Shao Z."/>
        </authorList>
    </citation>
    <scope>NUCLEOTIDE SEQUENCE [LARGE SCALE GENOMIC DNA]</scope>
    <source>
        <strain evidence="3">13D2W-2</strain>
    </source>
</reference>
<proteinExistence type="predicted"/>
<protein>
    <recommendedName>
        <fullName evidence="1">RES domain-containing protein</fullName>
    </recommendedName>
</protein>
<organism evidence="2 3">
    <name type="scientific">Thioclava atlantica</name>
    <dbReference type="NCBI Taxonomy" id="1317124"/>
    <lineage>
        <taxon>Bacteria</taxon>
        <taxon>Pseudomonadati</taxon>
        <taxon>Pseudomonadota</taxon>
        <taxon>Alphaproteobacteria</taxon>
        <taxon>Rhodobacterales</taxon>
        <taxon>Paracoccaceae</taxon>
        <taxon>Thioclava</taxon>
    </lineage>
</organism>
<dbReference type="SMART" id="SM00953">
    <property type="entry name" value="RES"/>
    <property type="match status" value="1"/>
</dbReference>
<sequence>MIPYQGTVWRILSADRAGNACEPARHPEGRFHHSGQVALYASPSAEGAAVALRRYVGVGDPPRVIVPLQIRAEIMAGLRDTPDQAAASVVWQDMRATGVPSPTWTFSDRVRASGAQGLIYASRSRPDLSHLVLFDVSPRTVQQAGPADPWHPPYLVPSA</sequence>
<dbReference type="STRING" id="1317124.DW2_12605"/>
<dbReference type="OrthoDB" id="648213at2"/>